<accession>A0A498J801</accession>
<gene>
    <name evidence="4" type="ORF">DVH24_031878</name>
</gene>
<dbReference type="InterPro" id="IPR036322">
    <property type="entry name" value="WD40_repeat_dom_sf"/>
</dbReference>
<dbReference type="Gene3D" id="1.20.1280.50">
    <property type="match status" value="1"/>
</dbReference>
<dbReference type="PROSITE" id="PS50082">
    <property type="entry name" value="WD_REPEATS_2"/>
    <property type="match status" value="1"/>
</dbReference>
<dbReference type="PROSITE" id="PS50294">
    <property type="entry name" value="WD_REPEATS_REGION"/>
    <property type="match status" value="1"/>
</dbReference>
<evidence type="ECO:0000313" key="4">
    <source>
        <dbReference type="EMBL" id="RXH89521.1"/>
    </source>
</evidence>
<protein>
    <submittedName>
        <fullName evidence="4">Uncharacterized protein</fullName>
    </submittedName>
</protein>
<dbReference type="AlphaFoldDB" id="A0A498J801"/>
<dbReference type="STRING" id="3750.A0A498J801"/>
<keyword evidence="5" id="KW-1185">Reference proteome</keyword>
<dbReference type="PANTHER" id="PTHR22847">
    <property type="entry name" value="WD40 REPEAT PROTEIN"/>
    <property type="match status" value="1"/>
</dbReference>
<evidence type="ECO:0000256" key="1">
    <source>
        <dbReference type="ARBA" id="ARBA00022574"/>
    </source>
</evidence>
<dbReference type="Proteomes" id="UP000290289">
    <property type="component" value="Chromosome 9"/>
</dbReference>
<sequence>MEEIGPFSSPFLQQQMSMQRRGKSRLLPPPATSIKDLNADTLAQCTSSISLQDLSNFAVTCKYLRKMAYSDAIWERLFRERWPQKTLPSAISITSGFREAYLSRRMDGLQFKFSDPFTLHIMNTNSNPFDQVLLNEKDLIFSQGSVIRTISTDGWLSGTPVALRLSGGHSERITCMRNLDINCRLFPLNETSLYLHKLYKPEKVLVTSSDDSSIRLWRKGYCWRQFRGHSSQVTTLSDKLLGNGAGKVFASGGEDGTVRLWSLSFSRKQGKHSLGTFFGHKNPIQLMSVSMYEFFPCNDMDSFENVSCDFGDTFYSIVMVWDTEAALLASSSFAGGATSVLGYPIGIKCHEHLAYVAAGSSVVAIDLRTMQKVVIAAADAILYSFQAMPSKSLFCVGSNGRAMLYDTRRNLGTLNSEPIVVDGGHGGPVTYLHMDPYKIVTGSPVDTHFNVLDVNTGALTNSLTCIEYGTNNSTRCCALAVNGSRIVIGSVNDVEEVGCLLFRDFANANRMSAL</sequence>
<organism evidence="4 5">
    <name type="scientific">Malus domestica</name>
    <name type="common">Apple</name>
    <name type="synonym">Pyrus malus</name>
    <dbReference type="NCBI Taxonomy" id="3750"/>
    <lineage>
        <taxon>Eukaryota</taxon>
        <taxon>Viridiplantae</taxon>
        <taxon>Streptophyta</taxon>
        <taxon>Embryophyta</taxon>
        <taxon>Tracheophyta</taxon>
        <taxon>Spermatophyta</taxon>
        <taxon>Magnoliopsida</taxon>
        <taxon>eudicotyledons</taxon>
        <taxon>Gunneridae</taxon>
        <taxon>Pentapetalae</taxon>
        <taxon>rosids</taxon>
        <taxon>fabids</taxon>
        <taxon>Rosales</taxon>
        <taxon>Rosaceae</taxon>
        <taxon>Amygdaloideae</taxon>
        <taxon>Maleae</taxon>
        <taxon>Malus</taxon>
    </lineage>
</organism>
<dbReference type="InterPro" id="IPR036047">
    <property type="entry name" value="F-box-like_dom_sf"/>
</dbReference>
<dbReference type="SUPFAM" id="SSF50978">
    <property type="entry name" value="WD40 repeat-like"/>
    <property type="match status" value="1"/>
</dbReference>
<keyword evidence="2" id="KW-0677">Repeat</keyword>
<evidence type="ECO:0000313" key="5">
    <source>
        <dbReference type="Proteomes" id="UP000290289"/>
    </source>
</evidence>
<dbReference type="Gene3D" id="2.130.10.10">
    <property type="entry name" value="YVTN repeat-like/Quinoprotein amine dehydrogenase"/>
    <property type="match status" value="2"/>
</dbReference>
<dbReference type="EMBL" id="RDQH01000335">
    <property type="protein sequence ID" value="RXH89521.1"/>
    <property type="molecule type" value="Genomic_DNA"/>
</dbReference>
<dbReference type="InterPro" id="IPR001680">
    <property type="entry name" value="WD40_rpt"/>
</dbReference>
<dbReference type="PANTHER" id="PTHR22847:SF746">
    <property type="entry name" value="OS01G0185400 PROTEIN"/>
    <property type="match status" value="1"/>
</dbReference>
<name>A0A498J801_MALDO</name>
<dbReference type="SUPFAM" id="SSF81383">
    <property type="entry name" value="F-box domain"/>
    <property type="match status" value="1"/>
</dbReference>
<proteinExistence type="predicted"/>
<evidence type="ECO:0000256" key="2">
    <source>
        <dbReference type="ARBA" id="ARBA00022737"/>
    </source>
</evidence>
<dbReference type="InterPro" id="IPR015943">
    <property type="entry name" value="WD40/YVTN_repeat-like_dom_sf"/>
</dbReference>
<reference evidence="4 5" key="1">
    <citation type="submission" date="2018-10" db="EMBL/GenBank/DDBJ databases">
        <title>A high-quality apple genome assembly.</title>
        <authorList>
            <person name="Hu J."/>
        </authorList>
    </citation>
    <scope>NUCLEOTIDE SEQUENCE [LARGE SCALE GENOMIC DNA]</scope>
    <source>
        <strain evidence="5">cv. HFTH1</strain>
        <tissue evidence="4">Young leaf</tissue>
    </source>
</reference>
<feature type="repeat" description="WD" evidence="3">
    <location>
        <begin position="226"/>
        <end position="264"/>
    </location>
</feature>
<dbReference type="Pfam" id="PF00400">
    <property type="entry name" value="WD40"/>
    <property type="match status" value="2"/>
</dbReference>
<evidence type="ECO:0000256" key="3">
    <source>
        <dbReference type="PROSITE-ProRule" id="PRU00221"/>
    </source>
</evidence>
<comment type="caution">
    <text evidence="4">The sequence shown here is derived from an EMBL/GenBank/DDBJ whole genome shotgun (WGS) entry which is preliminary data.</text>
</comment>
<dbReference type="SMART" id="SM00320">
    <property type="entry name" value="WD40"/>
    <property type="match status" value="4"/>
</dbReference>
<keyword evidence="1 3" id="KW-0853">WD repeat</keyword>